<dbReference type="PANTHER" id="PTHR43798">
    <property type="entry name" value="MONOACYLGLYCEROL LIPASE"/>
    <property type="match status" value="1"/>
</dbReference>
<accession>A0A0K0Y328</accession>
<evidence type="ECO:0000313" key="1">
    <source>
        <dbReference type="EMBL" id="AKS45360.1"/>
    </source>
</evidence>
<name>A0A0K0Y328_9RHOB</name>
<dbReference type="InterPro" id="IPR000639">
    <property type="entry name" value="Epox_hydrolase-like"/>
</dbReference>
<dbReference type="OrthoDB" id="9793083at2"/>
<dbReference type="PRINTS" id="PR00111">
    <property type="entry name" value="ABHYDROLASE"/>
</dbReference>
<dbReference type="PATRIC" id="fig|1458307.3.peg.810"/>
<protein>
    <submittedName>
        <fullName evidence="1">3-oxoadipate enol-lactonase 2</fullName>
        <ecNumber evidence="1">3.1.1.24</ecNumber>
    </submittedName>
</protein>
<sequence length="264" mass="27825">MNQSIKLASGVTLNTKIDGPDTAPWLILSNSLGADLTMWDEQIAFLTASYRVLRYDTRGHGASDVPSGPYSFDGLVGDVIGLMDALEIETAHFMGLSMGGMTGLGLSLNHADRITRVVCADGRADAPAPFVAMWDQRMAAVADGGLEAIADGTLGTWLTADWQAANPARTKSVRDMVTATNVDGYIACCKALQKLDYLKSLGDVKIPVLFVGGREDVGASPETMGAMAAATPGGKYIEIADAAHVANINAPEAFNASIKRFLDL</sequence>
<dbReference type="SUPFAM" id="SSF53474">
    <property type="entry name" value="alpha/beta-Hydrolases"/>
    <property type="match status" value="1"/>
</dbReference>
<reference evidence="1 2" key="1">
    <citation type="journal article" date="2015" name="Genome Announc.">
        <title>Closed Genome Sequence of Octadecabacter temperatus SB1, the First Mesophilic Species of the Genus Octadecabacter.</title>
        <authorList>
            <person name="Voget S."/>
            <person name="Billerbeck S."/>
            <person name="Simon M."/>
            <person name="Daniel R."/>
        </authorList>
    </citation>
    <scope>NUCLEOTIDE SEQUENCE [LARGE SCALE GENOMIC DNA]</scope>
    <source>
        <strain evidence="1 2">SB1</strain>
    </source>
</reference>
<dbReference type="PRINTS" id="PR00412">
    <property type="entry name" value="EPOXHYDRLASE"/>
</dbReference>
<dbReference type="Proteomes" id="UP000067444">
    <property type="component" value="Chromosome"/>
</dbReference>
<dbReference type="InterPro" id="IPR029058">
    <property type="entry name" value="AB_hydrolase_fold"/>
</dbReference>
<gene>
    <name evidence="1" type="primary">catD_1</name>
    <name evidence="1" type="ORF">OSB_07990</name>
</gene>
<dbReference type="Pfam" id="PF00561">
    <property type="entry name" value="Abhydrolase_1"/>
    <property type="match status" value="1"/>
</dbReference>
<evidence type="ECO:0000313" key="2">
    <source>
        <dbReference type="Proteomes" id="UP000067444"/>
    </source>
</evidence>
<dbReference type="EMBL" id="CP012160">
    <property type="protein sequence ID" value="AKS45360.1"/>
    <property type="molecule type" value="Genomic_DNA"/>
</dbReference>
<organism evidence="1 2">
    <name type="scientific">Octadecabacter temperatus</name>
    <dbReference type="NCBI Taxonomy" id="1458307"/>
    <lineage>
        <taxon>Bacteria</taxon>
        <taxon>Pseudomonadati</taxon>
        <taxon>Pseudomonadota</taxon>
        <taxon>Alphaproteobacteria</taxon>
        <taxon>Rhodobacterales</taxon>
        <taxon>Roseobacteraceae</taxon>
        <taxon>Octadecabacter</taxon>
    </lineage>
</organism>
<proteinExistence type="predicted"/>
<dbReference type="AlphaFoldDB" id="A0A0K0Y328"/>
<dbReference type="EC" id="3.1.1.24" evidence="1"/>
<dbReference type="GO" id="GO:0042952">
    <property type="term" value="P:beta-ketoadipate pathway"/>
    <property type="evidence" value="ECO:0007669"/>
    <property type="project" value="InterPro"/>
</dbReference>
<dbReference type="Gene3D" id="3.40.50.1820">
    <property type="entry name" value="alpha/beta hydrolase"/>
    <property type="match status" value="1"/>
</dbReference>
<dbReference type="STRING" id="1458307.OSB_07990"/>
<dbReference type="InterPro" id="IPR000073">
    <property type="entry name" value="AB_hydrolase_1"/>
</dbReference>
<keyword evidence="1" id="KW-0378">Hydrolase</keyword>
<dbReference type="KEGG" id="otm:OSB_07990"/>
<dbReference type="RefSeq" id="WP_049833760.1">
    <property type="nucleotide sequence ID" value="NZ_CP012160.1"/>
</dbReference>
<dbReference type="InterPro" id="IPR050266">
    <property type="entry name" value="AB_hydrolase_sf"/>
</dbReference>
<dbReference type="InterPro" id="IPR026968">
    <property type="entry name" value="PcaD/CatD"/>
</dbReference>
<dbReference type="GO" id="GO:0047570">
    <property type="term" value="F:3-oxoadipate enol-lactonase activity"/>
    <property type="evidence" value="ECO:0007669"/>
    <property type="project" value="UniProtKB-EC"/>
</dbReference>
<dbReference type="NCBIfam" id="TIGR02427">
    <property type="entry name" value="protocat_pcaD"/>
    <property type="match status" value="1"/>
</dbReference>
<keyword evidence="2" id="KW-1185">Reference proteome</keyword>